<proteinExistence type="predicted"/>
<accession>A0A142NNC8</accession>
<feature type="compositionally biased region" description="Basic and acidic residues" evidence="1">
    <location>
        <begin position="52"/>
        <end position="75"/>
    </location>
</feature>
<dbReference type="KEGG" id="bly:A2T55_11325"/>
<sequence length="75" mass="8364">MPSPNLIRLFAALHAVVKVTPVNEFAHSPNPVERVDEPCFVLDKLLGPHSPQLDRNRPSASLLEDHRRGDSRQCA</sequence>
<organism evidence="2 3">
    <name type="scientific">Brevibacterium linens</name>
    <dbReference type="NCBI Taxonomy" id="1703"/>
    <lineage>
        <taxon>Bacteria</taxon>
        <taxon>Bacillati</taxon>
        <taxon>Actinomycetota</taxon>
        <taxon>Actinomycetes</taxon>
        <taxon>Micrococcales</taxon>
        <taxon>Brevibacteriaceae</taxon>
        <taxon>Brevibacterium</taxon>
    </lineage>
</organism>
<feature type="region of interest" description="Disordered" evidence="1">
    <location>
        <begin position="48"/>
        <end position="75"/>
    </location>
</feature>
<name>A0A142NNC8_BRELN</name>
<evidence type="ECO:0000256" key="1">
    <source>
        <dbReference type="SAM" id="MobiDB-lite"/>
    </source>
</evidence>
<protein>
    <submittedName>
        <fullName evidence="2">Uncharacterized protein</fullName>
    </submittedName>
</protein>
<dbReference type="Proteomes" id="UP000075950">
    <property type="component" value="Chromosome"/>
</dbReference>
<dbReference type="EMBL" id="CP014869">
    <property type="protein sequence ID" value="AMT94295.1"/>
    <property type="molecule type" value="Genomic_DNA"/>
</dbReference>
<dbReference type="AlphaFoldDB" id="A0A142NNC8"/>
<evidence type="ECO:0000313" key="2">
    <source>
        <dbReference type="EMBL" id="AMT94295.1"/>
    </source>
</evidence>
<gene>
    <name evidence="2" type="ORF">A2T55_11325</name>
</gene>
<evidence type="ECO:0000313" key="3">
    <source>
        <dbReference type="Proteomes" id="UP000075950"/>
    </source>
</evidence>
<reference evidence="3" key="1">
    <citation type="submission" date="2016-03" db="EMBL/GenBank/DDBJ databases">
        <authorList>
            <person name="Ploux O."/>
        </authorList>
    </citation>
    <scope>NUCLEOTIDE SEQUENCE [LARGE SCALE GENOMIC DNA]</scope>
    <source>
        <strain evidence="3">BS258</strain>
    </source>
</reference>